<dbReference type="Pfam" id="PF06629">
    <property type="entry name" value="MipA"/>
    <property type="match status" value="1"/>
</dbReference>
<evidence type="ECO:0000256" key="4">
    <source>
        <dbReference type="ARBA" id="ARBA00023136"/>
    </source>
</evidence>
<evidence type="ECO:0008006" key="9">
    <source>
        <dbReference type="Google" id="ProtNLM"/>
    </source>
</evidence>
<dbReference type="EMBL" id="BMIH01000001">
    <property type="protein sequence ID" value="GGB18672.1"/>
    <property type="molecule type" value="Genomic_DNA"/>
</dbReference>
<dbReference type="PANTHER" id="PTHR38776">
    <property type="entry name" value="MLTA-INTERACTING PROTEIN-RELATED"/>
    <property type="match status" value="1"/>
</dbReference>
<evidence type="ECO:0000256" key="5">
    <source>
        <dbReference type="ARBA" id="ARBA00023237"/>
    </source>
</evidence>
<evidence type="ECO:0000256" key="3">
    <source>
        <dbReference type="ARBA" id="ARBA00022729"/>
    </source>
</evidence>
<dbReference type="PANTHER" id="PTHR38776:SF1">
    <property type="entry name" value="MLTA-INTERACTING PROTEIN-RELATED"/>
    <property type="match status" value="1"/>
</dbReference>
<keyword evidence="8" id="KW-1185">Reference proteome</keyword>
<feature type="chain" id="PRO_5037139574" description="MipA/OmpV family protein" evidence="6">
    <location>
        <begin position="20"/>
        <end position="260"/>
    </location>
</feature>
<keyword evidence="4" id="KW-0472">Membrane</keyword>
<keyword evidence="5" id="KW-0998">Cell outer membrane</keyword>
<protein>
    <recommendedName>
        <fullName evidence="9">MipA/OmpV family protein</fullName>
    </recommendedName>
</protein>
<feature type="signal peptide" evidence="6">
    <location>
        <begin position="1"/>
        <end position="19"/>
    </location>
</feature>
<reference evidence="7" key="1">
    <citation type="journal article" date="2014" name="Int. J. Syst. Evol. Microbiol.">
        <title>Complete genome sequence of Corynebacterium casei LMG S-19264T (=DSM 44701T), isolated from a smear-ripened cheese.</title>
        <authorList>
            <consortium name="US DOE Joint Genome Institute (JGI-PGF)"/>
            <person name="Walter F."/>
            <person name="Albersmeier A."/>
            <person name="Kalinowski J."/>
            <person name="Ruckert C."/>
        </authorList>
    </citation>
    <scope>NUCLEOTIDE SEQUENCE</scope>
    <source>
        <strain evidence="7">CGMCC 1.15330</strain>
    </source>
</reference>
<accession>A0A916SUT6</accession>
<reference evidence="7" key="2">
    <citation type="submission" date="2020-09" db="EMBL/GenBank/DDBJ databases">
        <authorList>
            <person name="Sun Q."/>
            <person name="Zhou Y."/>
        </authorList>
    </citation>
    <scope>NUCLEOTIDE SEQUENCE</scope>
    <source>
        <strain evidence="7">CGMCC 1.15330</strain>
    </source>
</reference>
<evidence type="ECO:0000256" key="2">
    <source>
        <dbReference type="ARBA" id="ARBA00005722"/>
    </source>
</evidence>
<sequence>MTKAAMIAVMLTAAAPAAAQDVVSEDVRPAMRTRVMLGPQIAPRYPGADNTNILPFINIDRSRQPEFPFEAPDESGGLNLIRSNGFAIGPALNFQGSRRRRDTDGLLPKVGFTVEVGGSVQYTVNPNIRLRAEARRGIGGHKAWVGLLSADYVARDADRWLFSLGPRLTLSERKFNRAYFGVSQADSLTSGIAPYDPKGGIQAVGAAASALRQLGSRWGVYGYAKYDRLVGDPADSPVVRRFGSRNQLSAGVALSYTFGG</sequence>
<evidence type="ECO:0000313" key="8">
    <source>
        <dbReference type="Proteomes" id="UP000623067"/>
    </source>
</evidence>
<dbReference type="RefSeq" id="WP_188657104.1">
    <property type="nucleotide sequence ID" value="NZ_BMIH01000001.1"/>
</dbReference>
<dbReference type="InterPro" id="IPR010583">
    <property type="entry name" value="MipA"/>
</dbReference>
<dbReference type="AlphaFoldDB" id="A0A916SUT6"/>
<comment type="caution">
    <text evidence="7">The sequence shown here is derived from an EMBL/GenBank/DDBJ whole genome shotgun (WGS) entry which is preliminary data.</text>
</comment>
<proteinExistence type="inferred from homology"/>
<evidence type="ECO:0000256" key="1">
    <source>
        <dbReference type="ARBA" id="ARBA00004442"/>
    </source>
</evidence>
<keyword evidence="3 6" id="KW-0732">Signal</keyword>
<evidence type="ECO:0000313" key="7">
    <source>
        <dbReference type="EMBL" id="GGB18672.1"/>
    </source>
</evidence>
<name>A0A916SUT6_9SPHN</name>
<comment type="subcellular location">
    <subcellularLocation>
        <location evidence="1">Cell outer membrane</location>
    </subcellularLocation>
</comment>
<dbReference type="Proteomes" id="UP000623067">
    <property type="component" value="Unassembled WGS sequence"/>
</dbReference>
<gene>
    <name evidence="7" type="ORF">GCM10011380_05300</name>
</gene>
<organism evidence="7 8">
    <name type="scientific">Sphingomonas metalli</name>
    <dbReference type="NCBI Taxonomy" id="1779358"/>
    <lineage>
        <taxon>Bacteria</taxon>
        <taxon>Pseudomonadati</taxon>
        <taxon>Pseudomonadota</taxon>
        <taxon>Alphaproteobacteria</taxon>
        <taxon>Sphingomonadales</taxon>
        <taxon>Sphingomonadaceae</taxon>
        <taxon>Sphingomonas</taxon>
    </lineage>
</organism>
<dbReference type="GO" id="GO:0009279">
    <property type="term" value="C:cell outer membrane"/>
    <property type="evidence" value="ECO:0007669"/>
    <property type="project" value="UniProtKB-SubCell"/>
</dbReference>
<evidence type="ECO:0000256" key="6">
    <source>
        <dbReference type="SAM" id="SignalP"/>
    </source>
</evidence>
<comment type="similarity">
    <text evidence="2">Belongs to the MipA/OmpV family.</text>
</comment>